<organism evidence="2 3">
    <name type="scientific">Pleurotus eryngii</name>
    <name type="common">Boletus of the steppes</name>
    <dbReference type="NCBI Taxonomy" id="5323"/>
    <lineage>
        <taxon>Eukaryota</taxon>
        <taxon>Fungi</taxon>
        <taxon>Dikarya</taxon>
        <taxon>Basidiomycota</taxon>
        <taxon>Agaricomycotina</taxon>
        <taxon>Agaricomycetes</taxon>
        <taxon>Agaricomycetidae</taxon>
        <taxon>Agaricales</taxon>
        <taxon>Pleurotineae</taxon>
        <taxon>Pleurotaceae</taxon>
        <taxon>Pleurotus</taxon>
    </lineage>
</organism>
<evidence type="ECO:0000256" key="1">
    <source>
        <dbReference type="SAM" id="MobiDB-lite"/>
    </source>
</evidence>
<comment type="caution">
    <text evidence="2">The sequence shown here is derived from an EMBL/GenBank/DDBJ whole genome shotgun (WGS) entry which is preliminary data.</text>
</comment>
<feature type="compositionally biased region" description="Polar residues" evidence="1">
    <location>
        <begin position="168"/>
        <end position="177"/>
    </location>
</feature>
<dbReference type="EMBL" id="MU154560">
    <property type="protein sequence ID" value="KAF9495590.1"/>
    <property type="molecule type" value="Genomic_DNA"/>
</dbReference>
<accession>A0A9P5ZX74</accession>
<dbReference type="Proteomes" id="UP000807025">
    <property type="component" value="Unassembled WGS sequence"/>
</dbReference>
<dbReference type="OrthoDB" id="3204502at2759"/>
<feature type="region of interest" description="Disordered" evidence="1">
    <location>
        <begin position="249"/>
        <end position="300"/>
    </location>
</feature>
<evidence type="ECO:0000313" key="2">
    <source>
        <dbReference type="EMBL" id="KAF9495590.1"/>
    </source>
</evidence>
<feature type="compositionally biased region" description="Pro residues" evidence="1">
    <location>
        <begin position="189"/>
        <end position="202"/>
    </location>
</feature>
<gene>
    <name evidence="2" type="ORF">BDN71DRAFT_1506535</name>
</gene>
<feature type="compositionally biased region" description="Low complexity" evidence="1">
    <location>
        <begin position="281"/>
        <end position="299"/>
    </location>
</feature>
<feature type="region of interest" description="Disordered" evidence="1">
    <location>
        <begin position="166"/>
        <end position="226"/>
    </location>
</feature>
<dbReference type="AlphaFoldDB" id="A0A9P5ZX74"/>
<feature type="compositionally biased region" description="Basic and acidic residues" evidence="1">
    <location>
        <begin position="507"/>
        <end position="521"/>
    </location>
</feature>
<proteinExistence type="predicted"/>
<feature type="region of interest" description="Disordered" evidence="1">
    <location>
        <begin position="494"/>
        <end position="521"/>
    </location>
</feature>
<keyword evidence="3" id="KW-1185">Reference proteome</keyword>
<sequence>MSTTATSILRASHRASLKPVNSKKSILKRSASLALSPLLLALPFTSSPTINSPSSPFQSSPRSPHVHFPPTPSLASTFITHSASTYDRTPVDLPPNPLEFPPRGRRAYDSSFADSLSQGIVPVDIPATAFDPPMSDSDVPLSASIMSPPPVFHRFIRFATLPPHSPLPNLQSQTSAEIDNGHSVGSPYPRSPYPAAPSPPLTPTEADTDEGSHPNDAKPVMKKKPRRIVAWKGHGELRISDLLASPSISSPLRQTHMTPGAEAPPTKTSGLKSPAGTKPQPLDLNPSPGSDSDGSNPSSQLSKAFWRSVSLVDVSDEAACISSCAYPPSAVGIQEFLAEDIDSPVAKATQTGHAPGLLSLLSPVPLSTAPLSAVPDLVMGRKPETLWSPGLPRRRPSLKLKLPEAAPAETSIALHDAYEDQGEDQEDETHIKYDYMGNADDADMVDLTSILSPDARKEAGFLLNPPPRSTVAAPSPNDPFAAFPSFSAVLELHGGVEGTHDTGNFEGGRHDRRGQQDVELD</sequence>
<evidence type="ECO:0000313" key="3">
    <source>
        <dbReference type="Proteomes" id="UP000807025"/>
    </source>
</evidence>
<protein>
    <submittedName>
        <fullName evidence="2">Uncharacterized protein</fullName>
    </submittedName>
</protein>
<reference evidence="2" key="1">
    <citation type="submission" date="2020-11" db="EMBL/GenBank/DDBJ databases">
        <authorList>
            <consortium name="DOE Joint Genome Institute"/>
            <person name="Ahrendt S."/>
            <person name="Riley R."/>
            <person name="Andreopoulos W."/>
            <person name="Labutti K."/>
            <person name="Pangilinan J."/>
            <person name="Ruiz-Duenas F.J."/>
            <person name="Barrasa J.M."/>
            <person name="Sanchez-Garcia M."/>
            <person name="Camarero S."/>
            <person name="Miyauchi S."/>
            <person name="Serrano A."/>
            <person name="Linde D."/>
            <person name="Babiker R."/>
            <person name="Drula E."/>
            <person name="Ayuso-Fernandez I."/>
            <person name="Pacheco R."/>
            <person name="Padilla G."/>
            <person name="Ferreira P."/>
            <person name="Barriuso J."/>
            <person name="Kellner H."/>
            <person name="Castanera R."/>
            <person name="Alfaro M."/>
            <person name="Ramirez L."/>
            <person name="Pisabarro A.G."/>
            <person name="Kuo A."/>
            <person name="Tritt A."/>
            <person name="Lipzen A."/>
            <person name="He G."/>
            <person name="Yan M."/>
            <person name="Ng V."/>
            <person name="Cullen D."/>
            <person name="Martin F."/>
            <person name="Rosso M.-N."/>
            <person name="Henrissat B."/>
            <person name="Hibbett D."/>
            <person name="Martinez A.T."/>
            <person name="Grigoriev I.V."/>
        </authorList>
    </citation>
    <scope>NUCLEOTIDE SEQUENCE</scope>
    <source>
        <strain evidence="2">ATCC 90797</strain>
    </source>
</reference>
<name>A0A9P5ZX74_PLEER</name>